<evidence type="ECO:0000313" key="2">
    <source>
        <dbReference type="Proteomes" id="UP000433577"/>
    </source>
</evidence>
<protein>
    <recommendedName>
        <fullName evidence="3">Preprotein translocase subunit SecD</fullName>
    </recommendedName>
</protein>
<dbReference type="Proteomes" id="UP000433577">
    <property type="component" value="Chromosome 3"/>
</dbReference>
<organism evidence="1 2">
    <name type="scientific">Paraburkholderia acidisoli</name>
    <dbReference type="NCBI Taxonomy" id="2571748"/>
    <lineage>
        <taxon>Bacteria</taxon>
        <taxon>Pseudomonadati</taxon>
        <taxon>Pseudomonadota</taxon>
        <taxon>Betaproteobacteria</taxon>
        <taxon>Burkholderiales</taxon>
        <taxon>Burkholderiaceae</taxon>
        <taxon>Paraburkholderia</taxon>
    </lineage>
</organism>
<reference evidence="1 2" key="1">
    <citation type="submission" date="2019-12" db="EMBL/GenBank/DDBJ databases">
        <title>Paraburkholderia acidiphila 7Q-K02 sp. nov and Paraburkholderia acidisoli DHF22 sp. nov., two strains isolated from forest soil.</title>
        <authorList>
            <person name="Gao Z."/>
            <person name="Qiu L."/>
        </authorList>
    </citation>
    <scope>NUCLEOTIDE SEQUENCE [LARGE SCALE GENOMIC DNA]</scope>
    <source>
        <strain evidence="1 2">DHF22</strain>
    </source>
</reference>
<dbReference type="RefSeq" id="WP_158954796.1">
    <property type="nucleotide sequence ID" value="NZ_CP046915.1"/>
</dbReference>
<evidence type="ECO:0008006" key="3">
    <source>
        <dbReference type="Google" id="ProtNLM"/>
    </source>
</evidence>
<accession>A0A7Z2GN80</accession>
<gene>
    <name evidence="1" type="ORF">FAZ98_24180</name>
</gene>
<dbReference type="AlphaFoldDB" id="A0A7Z2GN80"/>
<evidence type="ECO:0000313" key="1">
    <source>
        <dbReference type="EMBL" id="QGZ64906.1"/>
    </source>
</evidence>
<sequence length="99" mass="10384">MRAEHLLPDAVDAAQLHGVTIRKGTVGAFLVNARVWCDPDAPEAARAVAAADMSDALPALAALGLFDVLALRDPALRAWVDARIAAQRGAADLHNEVHA</sequence>
<dbReference type="KEGG" id="pacs:FAZ98_24180"/>
<dbReference type="OrthoDB" id="1453999at2"/>
<keyword evidence="2" id="KW-1185">Reference proteome</keyword>
<dbReference type="EMBL" id="CP046915">
    <property type="protein sequence ID" value="QGZ64906.1"/>
    <property type="molecule type" value="Genomic_DNA"/>
</dbReference>
<name>A0A7Z2GN80_9BURK</name>
<proteinExistence type="predicted"/>